<organism evidence="1 2">
    <name type="scientific">Periplaneta americana</name>
    <name type="common">American cockroach</name>
    <name type="synonym">Blatta americana</name>
    <dbReference type="NCBI Taxonomy" id="6978"/>
    <lineage>
        <taxon>Eukaryota</taxon>
        <taxon>Metazoa</taxon>
        <taxon>Ecdysozoa</taxon>
        <taxon>Arthropoda</taxon>
        <taxon>Hexapoda</taxon>
        <taxon>Insecta</taxon>
        <taxon>Pterygota</taxon>
        <taxon>Neoptera</taxon>
        <taxon>Polyneoptera</taxon>
        <taxon>Dictyoptera</taxon>
        <taxon>Blattodea</taxon>
        <taxon>Blattoidea</taxon>
        <taxon>Blattidae</taxon>
        <taxon>Blattinae</taxon>
        <taxon>Periplaneta</taxon>
    </lineage>
</organism>
<name>A0ABQ8RZF5_PERAM</name>
<sequence>MVFNSVMKRKQNLAGNESNWLKMRHIKYSKAHGTFILYKGNLNEIVEIEELDLRKVVTELGDRQYARLGINFK</sequence>
<accession>A0ABQ8RZF5</accession>
<dbReference type="EMBL" id="JAJSOF020000038">
    <property type="protein sequence ID" value="KAJ4427123.1"/>
    <property type="molecule type" value="Genomic_DNA"/>
</dbReference>
<keyword evidence="2" id="KW-1185">Reference proteome</keyword>
<dbReference type="Proteomes" id="UP001148838">
    <property type="component" value="Unassembled WGS sequence"/>
</dbReference>
<comment type="caution">
    <text evidence="1">The sequence shown here is derived from an EMBL/GenBank/DDBJ whole genome shotgun (WGS) entry which is preliminary data.</text>
</comment>
<evidence type="ECO:0000313" key="1">
    <source>
        <dbReference type="EMBL" id="KAJ4427123.1"/>
    </source>
</evidence>
<proteinExistence type="predicted"/>
<protein>
    <submittedName>
        <fullName evidence="1">Uncharacterized protein</fullName>
    </submittedName>
</protein>
<gene>
    <name evidence="1" type="ORF">ANN_24739</name>
</gene>
<reference evidence="1 2" key="1">
    <citation type="journal article" date="2022" name="Allergy">
        <title>Genome assembly and annotation of Periplaneta americana reveal a comprehensive cockroach allergen profile.</title>
        <authorList>
            <person name="Wang L."/>
            <person name="Xiong Q."/>
            <person name="Saelim N."/>
            <person name="Wang L."/>
            <person name="Nong W."/>
            <person name="Wan A.T."/>
            <person name="Shi M."/>
            <person name="Liu X."/>
            <person name="Cao Q."/>
            <person name="Hui J.H.L."/>
            <person name="Sookrung N."/>
            <person name="Leung T.F."/>
            <person name="Tungtrongchitr A."/>
            <person name="Tsui S.K.W."/>
        </authorList>
    </citation>
    <scope>NUCLEOTIDE SEQUENCE [LARGE SCALE GENOMIC DNA]</scope>
    <source>
        <strain evidence="1">PWHHKU_190912</strain>
    </source>
</reference>
<evidence type="ECO:0000313" key="2">
    <source>
        <dbReference type="Proteomes" id="UP001148838"/>
    </source>
</evidence>